<reference evidence="3 4" key="1">
    <citation type="submission" date="2016-08" db="EMBL/GenBank/DDBJ databases">
        <title>Evolution of the type three secretion system and type three effector repertoires in Xanthomonas.</title>
        <authorList>
            <person name="Merda D."/>
            <person name="Briand M."/>
            <person name="Bosis E."/>
            <person name="Rousseau C."/>
            <person name="Portier P."/>
            <person name="Jacques M.-A."/>
            <person name="Fischer-Le Saux M."/>
        </authorList>
    </citation>
    <scope>NUCLEOTIDE SEQUENCE [LARGE SCALE GENOMIC DNA]</scope>
    <source>
        <strain evidence="3 4">CFBP 3122</strain>
    </source>
</reference>
<sequence>MDITFQHPFAALLLLLLPLLWLSAARCTRRTHLWLRAGVFACAIAALMQPGVLYRDGQASRVFVLDQGQRLSPAQQRQARAALRTLLGKVPRGDRVTLVQLGGAAVDVAVDRRVLLDDGAGQASLSTALAQALQAIALGEGGSVTLIGDGLSRDRHWGQALAGLVERGIAVDTVALDAAPRAAFISQVRVAPVRAGEAAQATVEIEGQGQGLALALYSGDRQLAASARFDARERTRLALSFPAGAAGFMPLRAVLTQAAGAVHDRFDTVLAVQPPLRLLAVDARADAAAHLQRLLGAGVAVEAMLPERLGEDFDFSRYDAVLIDDLPPSRLPPDVQRGLAAAVADAGVGLLYAGGEPAFSGLADPALPLAEVLPVQARPDEQVQVPSVALVIIIDSSGSMAGEPMELAKQIARLAVRRLKPDDRIGVVEFYGARQWSVPIQPARDPAEVERAIGRMQAQGGTQLFPAIQEAYFGLKNTDTRYKHMLVITDAGVEDENYQRLLRHIAQDRINVSTVLVGNGQGEERMAELANWGRGRFYAVADESSMVELNLKQPQTRPMSGYRQGSFPVRAQAGQAWWQGMRLDTMPALRGYAGVKARDGAQTLLTVADGVPLLSSWQYGAGRISALMTEPLGQGTEGWRQWPDYGQWLARIVARTARQQPRLELQLSRRLDRLQVQVQRQDAAAGAPPRLRLVAADGRVLREAVPLEEKAPGLFMAEQEWDAGRDALAELRQGELLLRAADRAHSDVAPADRLASADALPLAALARLTGGRYTRDPASLPPPPRRGGGWAVLELWPWLALSALLAYLAELLYRRWPGGRLPRIWKRTR</sequence>
<dbReference type="EMBL" id="MIGV01000004">
    <property type="protein sequence ID" value="PPT77552.1"/>
    <property type="molecule type" value="Genomic_DNA"/>
</dbReference>
<dbReference type="Proteomes" id="UP000238270">
    <property type="component" value="Unassembled WGS sequence"/>
</dbReference>
<proteinExistence type="predicted"/>
<evidence type="ECO:0000313" key="4">
    <source>
        <dbReference type="Proteomes" id="UP000238270"/>
    </source>
</evidence>
<dbReference type="PROSITE" id="PS50234">
    <property type="entry name" value="VWFA"/>
    <property type="match status" value="1"/>
</dbReference>
<evidence type="ECO:0000259" key="2">
    <source>
        <dbReference type="PROSITE" id="PS50234"/>
    </source>
</evidence>
<dbReference type="InterPro" id="IPR029062">
    <property type="entry name" value="Class_I_gatase-like"/>
</dbReference>
<dbReference type="SMART" id="SM00327">
    <property type="entry name" value="VWA"/>
    <property type="match status" value="1"/>
</dbReference>
<keyword evidence="1" id="KW-0472">Membrane</keyword>
<accession>A0A2S6Z7F3</accession>
<dbReference type="Gene3D" id="3.40.50.880">
    <property type="match status" value="1"/>
</dbReference>
<dbReference type="AlphaFoldDB" id="A0A2S6Z7F3"/>
<dbReference type="Pfam" id="PF00092">
    <property type="entry name" value="VWA"/>
    <property type="match status" value="1"/>
</dbReference>
<dbReference type="InterPro" id="IPR036465">
    <property type="entry name" value="vWFA_dom_sf"/>
</dbReference>
<evidence type="ECO:0000313" key="3">
    <source>
        <dbReference type="EMBL" id="PPT77552.1"/>
    </source>
</evidence>
<protein>
    <recommendedName>
        <fullName evidence="2">VWFA domain-containing protein</fullName>
    </recommendedName>
</protein>
<evidence type="ECO:0000256" key="1">
    <source>
        <dbReference type="SAM" id="Phobius"/>
    </source>
</evidence>
<keyword evidence="1" id="KW-0812">Transmembrane</keyword>
<name>A0A2S6Z7F3_9XANT</name>
<dbReference type="SUPFAM" id="SSF52317">
    <property type="entry name" value="Class I glutamine amidotransferase-like"/>
    <property type="match status" value="1"/>
</dbReference>
<organism evidence="3 4">
    <name type="scientific">Xanthomonas arboricola pv. populi</name>
    <dbReference type="NCBI Taxonomy" id="487823"/>
    <lineage>
        <taxon>Bacteria</taxon>
        <taxon>Pseudomonadati</taxon>
        <taxon>Pseudomonadota</taxon>
        <taxon>Gammaproteobacteria</taxon>
        <taxon>Lysobacterales</taxon>
        <taxon>Lysobacteraceae</taxon>
        <taxon>Xanthomonas</taxon>
    </lineage>
</organism>
<dbReference type="Gene3D" id="3.40.50.410">
    <property type="entry name" value="von Willebrand factor, type A domain"/>
    <property type="match status" value="1"/>
</dbReference>
<feature type="transmembrane region" description="Helical" evidence="1">
    <location>
        <begin position="795"/>
        <end position="813"/>
    </location>
</feature>
<dbReference type="RefSeq" id="WP_104597339.1">
    <property type="nucleotide sequence ID" value="NZ_MIGV01000004.1"/>
</dbReference>
<dbReference type="PANTHER" id="PTHR37947:SF2">
    <property type="entry name" value="VON WILLEBRAND FACTOR TYPE A"/>
    <property type="match status" value="1"/>
</dbReference>
<comment type="caution">
    <text evidence="3">The sequence shown here is derived from an EMBL/GenBank/DDBJ whole genome shotgun (WGS) entry which is preliminary data.</text>
</comment>
<dbReference type="PANTHER" id="PTHR37947">
    <property type="entry name" value="BLL2462 PROTEIN"/>
    <property type="match status" value="1"/>
</dbReference>
<keyword evidence="1" id="KW-1133">Transmembrane helix</keyword>
<feature type="domain" description="VWFA" evidence="2">
    <location>
        <begin position="389"/>
        <end position="559"/>
    </location>
</feature>
<dbReference type="SUPFAM" id="SSF53300">
    <property type="entry name" value="vWA-like"/>
    <property type="match status" value="2"/>
</dbReference>
<dbReference type="InterPro" id="IPR002035">
    <property type="entry name" value="VWF_A"/>
</dbReference>
<gene>
    <name evidence="3" type="ORF">XaplCFBP3122_06235</name>
</gene>